<dbReference type="STRING" id="1220926.S2JVF8"/>
<feature type="transmembrane region" description="Helical" evidence="2">
    <location>
        <begin position="62"/>
        <end position="82"/>
    </location>
</feature>
<feature type="domain" description="CDR ABC transporter" evidence="4">
    <location>
        <begin position="19"/>
        <end position="106"/>
    </location>
</feature>
<evidence type="ECO:0000259" key="3">
    <source>
        <dbReference type="Pfam" id="PF00005"/>
    </source>
</evidence>
<protein>
    <submittedName>
        <fullName evidence="5">Uncharacterized protein</fullName>
    </submittedName>
</protein>
<dbReference type="InterPro" id="IPR027417">
    <property type="entry name" value="P-loop_NTPase"/>
</dbReference>
<dbReference type="GO" id="GO:0016020">
    <property type="term" value="C:membrane"/>
    <property type="evidence" value="ECO:0007669"/>
    <property type="project" value="InterPro"/>
</dbReference>
<evidence type="ECO:0000259" key="4">
    <source>
        <dbReference type="Pfam" id="PF06422"/>
    </source>
</evidence>
<keyword evidence="2" id="KW-1133">Transmembrane helix</keyword>
<keyword evidence="1" id="KW-0813">Transport</keyword>
<dbReference type="OrthoDB" id="245989at2759"/>
<sequence length="438" mass="49563">MLSSELRGVLLSCNGVNGVPSCSDYIAPAYRICILPGAKPSDSFILSNDYLAQQYEQYTSQIWIDFVAAVLFFVLFTALTALCMEYVDLKQEGTITKLYKKDTSPQVESTEAQLKQEKTRQETSMNWKQYLTELLSLDTNRQLLNNVADIVKSGNFTALIGSSGPSKTTLLDVLDNRKIISTIEGNIYMNGEHLANDFENLTDYCEQIDVHNPNEAMYKALQFPAYLCQFADVSKEEKNACVEQVLDLLKMQRIADACWSVLCTIHQPSVTLFGHFDHFLLLRRGGNTAYFGETGKDSRTMIDYFEFNSGPTCSPEANPAENILECVGAGTAGKVITDWTQVWLNSPKATALEDEMETIHNSIDHTVNCRVEKYAQLFWPQLYYVFKRINISWWRSPSYNVERLSNAVFMQKGHKASLLKRTTIKTICQLPTSVYNET</sequence>
<dbReference type="Pfam" id="PF06422">
    <property type="entry name" value="PDR_CDR"/>
    <property type="match status" value="1"/>
</dbReference>
<feature type="domain" description="ABC transporter" evidence="3">
    <location>
        <begin position="144"/>
        <end position="256"/>
    </location>
</feature>
<dbReference type="EMBL" id="KE123981">
    <property type="protein sequence ID" value="EPB86778.1"/>
    <property type="molecule type" value="Genomic_DNA"/>
</dbReference>
<dbReference type="GO" id="GO:0042626">
    <property type="term" value="F:ATPase-coupled transmembrane transporter activity"/>
    <property type="evidence" value="ECO:0007669"/>
    <property type="project" value="InterPro"/>
</dbReference>
<evidence type="ECO:0000313" key="5">
    <source>
        <dbReference type="EMBL" id="EPB86778.1"/>
    </source>
</evidence>
<keyword evidence="6" id="KW-1185">Reference proteome</keyword>
<dbReference type="InParanoid" id="S2JVF8"/>
<dbReference type="eggNOG" id="KOG0065">
    <property type="taxonomic scope" value="Eukaryota"/>
</dbReference>
<reference evidence="6" key="1">
    <citation type="submission" date="2013-05" db="EMBL/GenBank/DDBJ databases">
        <title>The Genome sequence of Mucor circinelloides f. circinelloides 1006PhL.</title>
        <authorList>
            <consortium name="The Broad Institute Genomics Platform"/>
            <person name="Cuomo C."/>
            <person name="Earl A."/>
            <person name="Findley K."/>
            <person name="Lee S.C."/>
            <person name="Walker B."/>
            <person name="Young S."/>
            <person name="Zeng Q."/>
            <person name="Gargeya S."/>
            <person name="Fitzgerald M."/>
            <person name="Haas B."/>
            <person name="Abouelleil A."/>
            <person name="Allen A.W."/>
            <person name="Alvarado L."/>
            <person name="Arachchi H.M."/>
            <person name="Berlin A.M."/>
            <person name="Chapman S.B."/>
            <person name="Gainer-Dewar J."/>
            <person name="Goldberg J."/>
            <person name="Griggs A."/>
            <person name="Gujja S."/>
            <person name="Hansen M."/>
            <person name="Howarth C."/>
            <person name="Imamovic A."/>
            <person name="Ireland A."/>
            <person name="Larimer J."/>
            <person name="McCowan C."/>
            <person name="Murphy C."/>
            <person name="Pearson M."/>
            <person name="Poon T.W."/>
            <person name="Priest M."/>
            <person name="Roberts A."/>
            <person name="Saif S."/>
            <person name="Shea T."/>
            <person name="Sisk P."/>
            <person name="Sykes S."/>
            <person name="Wortman J."/>
            <person name="Nusbaum C."/>
            <person name="Birren B."/>
        </authorList>
    </citation>
    <scope>NUCLEOTIDE SEQUENCE [LARGE SCALE GENOMIC DNA]</scope>
    <source>
        <strain evidence="6">1006PhL</strain>
    </source>
</reference>
<evidence type="ECO:0000313" key="6">
    <source>
        <dbReference type="Proteomes" id="UP000014254"/>
    </source>
</evidence>
<accession>S2JVF8</accession>
<evidence type="ECO:0000256" key="2">
    <source>
        <dbReference type="SAM" id="Phobius"/>
    </source>
</evidence>
<name>S2JVF8_MUCC1</name>
<dbReference type="PANTHER" id="PTHR19241">
    <property type="entry name" value="ATP-BINDING CASSETTE TRANSPORTER"/>
    <property type="match status" value="1"/>
</dbReference>
<dbReference type="Gene3D" id="3.40.50.300">
    <property type="entry name" value="P-loop containing nucleotide triphosphate hydrolases"/>
    <property type="match status" value="1"/>
</dbReference>
<gene>
    <name evidence="5" type="ORF">HMPREF1544_06392</name>
</gene>
<dbReference type="SUPFAM" id="SSF52540">
    <property type="entry name" value="P-loop containing nucleoside triphosphate hydrolases"/>
    <property type="match status" value="1"/>
</dbReference>
<keyword evidence="2" id="KW-0472">Membrane</keyword>
<evidence type="ECO:0000256" key="1">
    <source>
        <dbReference type="ARBA" id="ARBA00022448"/>
    </source>
</evidence>
<dbReference type="VEuPathDB" id="FungiDB:HMPREF1544_06392"/>
<dbReference type="InterPro" id="IPR003439">
    <property type="entry name" value="ABC_transporter-like_ATP-bd"/>
</dbReference>
<keyword evidence="2" id="KW-0812">Transmembrane</keyword>
<dbReference type="InterPro" id="IPR010929">
    <property type="entry name" value="PDR_CDR_ABC"/>
</dbReference>
<dbReference type="OMA" id="PAYRICI"/>
<dbReference type="GO" id="GO:0005524">
    <property type="term" value="F:ATP binding"/>
    <property type="evidence" value="ECO:0007669"/>
    <property type="project" value="InterPro"/>
</dbReference>
<dbReference type="AlphaFoldDB" id="S2JVF8"/>
<organism evidence="5 6">
    <name type="scientific">Mucor circinelloides f. circinelloides (strain 1006PhL)</name>
    <name type="common">Mucormycosis agent</name>
    <name type="synonym">Calyptromyces circinelloides</name>
    <dbReference type="NCBI Taxonomy" id="1220926"/>
    <lineage>
        <taxon>Eukaryota</taxon>
        <taxon>Fungi</taxon>
        <taxon>Fungi incertae sedis</taxon>
        <taxon>Mucoromycota</taxon>
        <taxon>Mucoromycotina</taxon>
        <taxon>Mucoromycetes</taxon>
        <taxon>Mucorales</taxon>
        <taxon>Mucorineae</taxon>
        <taxon>Mucoraceae</taxon>
        <taxon>Mucor</taxon>
    </lineage>
</organism>
<dbReference type="GO" id="GO:0016887">
    <property type="term" value="F:ATP hydrolysis activity"/>
    <property type="evidence" value="ECO:0007669"/>
    <property type="project" value="InterPro"/>
</dbReference>
<dbReference type="Proteomes" id="UP000014254">
    <property type="component" value="Unassembled WGS sequence"/>
</dbReference>
<dbReference type="Pfam" id="PF00005">
    <property type="entry name" value="ABC_tran"/>
    <property type="match status" value="1"/>
</dbReference>
<proteinExistence type="predicted"/>